<proteinExistence type="predicted"/>
<dbReference type="HOGENOM" id="CLU_3015343_0_0_1"/>
<sequence length="56" mass="6350">MERQCEGGFDGVSLDASMFAYGGNLKKCNKDNFWINYQLLANNLDISKDDTKLMLL</sequence>
<dbReference type="AlphaFoldDB" id="U9U870"/>
<reference evidence="1" key="1">
    <citation type="submission" date="2013-07" db="EMBL/GenBank/DDBJ databases">
        <title>The genome of an arbuscular mycorrhizal fungus provides insights into the evolution of the oldest plant symbiosis.</title>
        <authorList>
            <consortium name="DOE Joint Genome Institute"/>
            <person name="Tisserant E."/>
            <person name="Malbreil M."/>
            <person name="Kuo A."/>
            <person name="Kohler A."/>
            <person name="Symeonidi A."/>
            <person name="Balestrini R."/>
            <person name="Charron P."/>
            <person name="Duensing N."/>
            <person name="Frei-dit-Frey N."/>
            <person name="Gianinazzi-Pearson V."/>
            <person name="Gilbert B."/>
            <person name="Handa Y."/>
            <person name="Hijri M."/>
            <person name="Kaul R."/>
            <person name="Kawaguchi M."/>
            <person name="Krajinski F."/>
            <person name="Lammers P."/>
            <person name="Lapierre D."/>
            <person name="Masclaux F.G."/>
            <person name="Murat C."/>
            <person name="Morin E."/>
            <person name="Ndikumana S."/>
            <person name="Pagni M."/>
            <person name="Petitpierre D."/>
            <person name="Requena N."/>
            <person name="Rosikiewicz P."/>
            <person name="Riley R."/>
            <person name="Saito K."/>
            <person name="San Clemente H."/>
            <person name="Shapiro H."/>
            <person name="van Tuinen D."/>
            <person name="Becard G."/>
            <person name="Bonfante P."/>
            <person name="Paszkowski U."/>
            <person name="Shachar-Hill Y."/>
            <person name="Young J.P."/>
            <person name="Sanders I.R."/>
            <person name="Henrissat B."/>
            <person name="Rensing S.A."/>
            <person name="Grigoriev I.V."/>
            <person name="Corradi N."/>
            <person name="Roux C."/>
            <person name="Martin F."/>
        </authorList>
    </citation>
    <scope>NUCLEOTIDE SEQUENCE</scope>
    <source>
        <strain evidence="1">DAOM 197198</strain>
    </source>
</reference>
<evidence type="ECO:0000313" key="1">
    <source>
        <dbReference type="EMBL" id="ESA11811.1"/>
    </source>
</evidence>
<dbReference type="EMBL" id="KI285596">
    <property type="protein sequence ID" value="ESA11811.1"/>
    <property type="molecule type" value="Genomic_DNA"/>
</dbReference>
<protein>
    <submittedName>
        <fullName evidence="1">Uncharacterized protein</fullName>
    </submittedName>
</protein>
<accession>U9U870</accession>
<gene>
    <name evidence="1" type="ORF">GLOINDRAFT_27862</name>
</gene>
<organism evidence="1">
    <name type="scientific">Rhizophagus irregularis (strain DAOM 181602 / DAOM 197198 / MUCL 43194)</name>
    <name type="common">Arbuscular mycorrhizal fungus</name>
    <name type="synonym">Glomus intraradices</name>
    <dbReference type="NCBI Taxonomy" id="747089"/>
    <lineage>
        <taxon>Eukaryota</taxon>
        <taxon>Fungi</taxon>
        <taxon>Fungi incertae sedis</taxon>
        <taxon>Mucoromycota</taxon>
        <taxon>Glomeromycotina</taxon>
        <taxon>Glomeromycetes</taxon>
        <taxon>Glomerales</taxon>
        <taxon>Glomeraceae</taxon>
        <taxon>Rhizophagus</taxon>
    </lineage>
</organism>
<name>U9U870_RHIID</name>